<gene>
    <name evidence="1" type="ORF">AZH43_03435</name>
</gene>
<protein>
    <submittedName>
        <fullName evidence="1">Uncharacterized protein</fullName>
    </submittedName>
</protein>
<proteinExistence type="predicted"/>
<organism evidence="1 2">
    <name type="scientific">Acinetobacter pragensis</name>
    <dbReference type="NCBI Taxonomy" id="1806892"/>
    <lineage>
        <taxon>Bacteria</taxon>
        <taxon>Pseudomonadati</taxon>
        <taxon>Pseudomonadota</taxon>
        <taxon>Gammaproteobacteria</taxon>
        <taxon>Moraxellales</taxon>
        <taxon>Moraxellaceae</taxon>
        <taxon>Acinetobacter</taxon>
    </lineage>
</organism>
<keyword evidence="2" id="KW-1185">Reference proteome</keyword>
<sequence length="93" mass="10456">MNHAVGAWSVRKTPLLGSPVWKTFDEIFSKLIGCEYTLTAYYEQVVAGTHYCFELEVKPIYPNAVKATKWALVFKPLEGAAVLEGFFDTLPIK</sequence>
<name>A0A151XYG6_9GAMM</name>
<dbReference type="STRING" id="1806892.AZH43_03435"/>
<comment type="caution">
    <text evidence="1">The sequence shown here is derived from an EMBL/GenBank/DDBJ whole genome shotgun (WGS) entry which is preliminary data.</text>
</comment>
<dbReference type="AlphaFoldDB" id="A0A151XYG6"/>
<accession>A0A151XYG6</accession>
<dbReference type="OrthoDB" id="2051973at2"/>
<reference evidence="1 2" key="1">
    <citation type="submission" date="2016-03" db="EMBL/GenBank/DDBJ databases">
        <title>Acinetobacter genomospecies 28 strain ANC 4149.</title>
        <authorList>
            <person name="Radolfova-Krizova L."/>
            <person name="Nemec A."/>
        </authorList>
    </citation>
    <scope>NUCLEOTIDE SEQUENCE [LARGE SCALE GENOMIC DNA]</scope>
    <source>
        <strain evidence="1 2">ANC 4149</strain>
    </source>
</reference>
<dbReference type="Proteomes" id="UP000076276">
    <property type="component" value="Unassembled WGS sequence"/>
</dbReference>
<evidence type="ECO:0000313" key="1">
    <source>
        <dbReference type="EMBL" id="KYQ70785.1"/>
    </source>
</evidence>
<dbReference type="RefSeq" id="WP_067671661.1">
    <property type="nucleotide sequence ID" value="NZ_CBCSIK010000007.1"/>
</dbReference>
<dbReference type="EMBL" id="LUAW01000045">
    <property type="protein sequence ID" value="KYQ70785.1"/>
    <property type="molecule type" value="Genomic_DNA"/>
</dbReference>
<evidence type="ECO:0000313" key="2">
    <source>
        <dbReference type="Proteomes" id="UP000076276"/>
    </source>
</evidence>